<dbReference type="InterPro" id="IPR008927">
    <property type="entry name" value="6-PGluconate_DH-like_C_sf"/>
</dbReference>
<dbReference type="Gene3D" id="1.20.59.10">
    <property type="entry name" value="Chorismate mutase"/>
    <property type="match status" value="1"/>
</dbReference>
<dbReference type="EMBL" id="CP027860">
    <property type="protein sequence ID" value="AVP98670.1"/>
    <property type="molecule type" value="Genomic_DNA"/>
</dbReference>
<dbReference type="Pfam" id="PF02153">
    <property type="entry name" value="PDH_N"/>
    <property type="match status" value="1"/>
</dbReference>
<dbReference type="Proteomes" id="UP000241074">
    <property type="component" value="Chromosome"/>
</dbReference>
<dbReference type="PROSITE" id="PS51168">
    <property type="entry name" value="CHORISMATE_MUT_2"/>
    <property type="match status" value="1"/>
</dbReference>
<dbReference type="KEGG" id="xba:C7S18_16400"/>
<dbReference type="SUPFAM" id="SSF51735">
    <property type="entry name" value="NAD(P)-binding Rossmann-fold domains"/>
    <property type="match status" value="1"/>
</dbReference>
<dbReference type="GO" id="GO:0046417">
    <property type="term" value="P:chorismate metabolic process"/>
    <property type="evidence" value="ECO:0007669"/>
    <property type="project" value="InterPro"/>
</dbReference>
<sequence length="408" mass="43687">MPEQPERLKPLATICNGIMSVPFGGALQRLCLGFAEPLLQAMTNSPDLKALRDRLDVLDGSLLDAIRERQQIIAAIGEAKRGMGKPLRDFAREKDVLDRAEANAAKRGLDASLAHELMKLLIQHSLTHQEIAHIRAQATGAGLRALVVGGAGQMGRWFASFLDSQGFNVEICDPNASADEAFPAHTRLDSSLLNTDLILVAAGLRASAGILRELVTMAPTKAVIIDIASIKEPLRPSLVALKDAGWQVASLHPMFGPSAVLLADRHVVVIDLGCPDATALARSLFANTTAVVSELSLDAHDRIMAEVLGLSHALNIAFALALAEGKADGDLLQRVSSSTFDAQSKVARRVLNENPNLYFEIQTENPNNAAQLDRLATALQHLSLAVAARDIDTFRALMARGRELLGPG</sequence>
<dbReference type="InterPro" id="IPR003099">
    <property type="entry name" value="Prephen_DH"/>
</dbReference>
<evidence type="ECO:0000259" key="4">
    <source>
        <dbReference type="PROSITE" id="PS51176"/>
    </source>
</evidence>
<dbReference type="EC" id="5.4.99.5" evidence="1"/>
<dbReference type="SUPFAM" id="SSF48600">
    <property type="entry name" value="Chorismate mutase II"/>
    <property type="match status" value="1"/>
</dbReference>
<dbReference type="InterPro" id="IPR036263">
    <property type="entry name" value="Chorismate_II_sf"/>
</dbReference>
<dbReference type="InterPro" id="IPR036979">
    <property type="entry name" value="CM_dom_sf"/>
</dbReference>
<reference evidence="5 6" key="1">
    <citation type="submission" date="2018-03" db="EMBL/GenBank/DDBJ databases">
        <title>Ahniella affigens gen. nov., sp. nov., a gammaproteobacterium isolated from sandy soil near a stream.</title>
        <authorList>
            <person name="Ko Y."/>
            <person name="Kim J.-H."/>
        </authorList>
    </citation>
    <scope>NUCLEOTIDE SEQUENCE [LARGE SCALE GENOMIC DNA]</scope>
    <source>
        <strain evidence="5 6">D13</strain>
    </source>
</reference>
<keyword evidence="6" id="KW-1185">Reference proteome</keyword>
<feature type="domain" description="Prephenate/arogenate dehydrogenase" evidence="4">
    <location>
        <begin position="143"/>
        <end position="408"/>
    </location>
</feature>
<dbReference type="Pfam" id="PF01817">
    <property type="entry name" value="CM_2"/>
    <property type="match status" value="1"/>
</dbReference>
<dbReference type="GO" id="GO:0008977">
    <property type="term" value="F:prephenate dehydrogenase (NAD+) activity"/>
    <property type="evidence" value="ECO:0007669"/>
    <property type="project" value="InterPro"/>
</dbReference>
<dbReference type="PROSITE" id="PS51176">
    <property type="entry name" value="PDH_ADH"/>
    <property type="match status" value="1"/>
</dbReference>
<gene>
    <name evidence="5" type="ORF">C7S18_16400</name>
</gene>
<evidence type="ECO:0000256" key="2">
    <source>
        <dbReference type="ARBA" id="ARBA00023002"/>
    </source>
</evidence>
<dbReference type="GO" id="GO:0004665">
    <property type="term" value="F:prephenate dehydrogenase (NADP+) activity"/>
    <property type="evidence" value="ECO:0007669"/>
    <property type="project" value="InterPro"/>
</dbReference>
<dbReference type="GO" id="GO:0006571">
    <property type="term" value="P:tyrosine biosynthetic process"/>
    <property type="evidence" value="ECO:0007669"/>
    <property type="project" value="InterPro"/>
</dbReference>
<dbReference type="Gene3D" id="1.10.3660.10">
    <property type="entry name" value="6-phosphogluconate dehydrogenase C-terminal like domain"/>
    <property type="match status" value="1"/>
</dbReference>
<dbReference type="InterPro" id="IPR046825">
    <property type="entry name" value="PDH_C"/>
</dbReference>
<organism evidence="5 6">
    <name type="scientific">Ahniella affigens</name>
    <dbReference type="NCBI Taxonomy" id="2021234"/>
    <lineage>
        <taxon>Bacteria</taxon>
        <taxon>Pseudomonadati</taxon>
        <taxon>Pseudomonadota</taxon>
        <taxon>Gammaproteobacteria</taxon>
        <taxon>Lysobacterales</taxon>
        <taxon>Rhodanobacteraceae</taxon>
        <taxon>Ahniella</taxon>
    </lineage>
</organism>
<evidence type="ECO:0000313" key="6">
    <source>
        <dbReference type="Proteomes" id="UP000241074"/>
    </source>
</evidence>
<dbReference type="GO" id="GO:0004106">
    <property type="term" value="F:chorismate mutase activity"/>
    <property type="evidence" value="ECO:0007669"/>
    <property type="project" value="UniProtKB-EC"/>
</dbReference>
<dbReference type="SMART" id="SM00830">
    <property type="entry name" value="CM_2"/>
    <property type="match status" value="1"/>
</dbReference>
<dbReference type="GO" id="GO:0070403">
    <property type="term" value="F:NAD+ binding"/>
    <property type="evidence" value="ECO:0007669"/>
    <property type="project" value="InterPro"/>
</dbReference>
<proteinExistence type="predicted"/>
<reference evidence="5 6" key="2">
    <citation type="submission" date="2018-03" db="EMBL/GenBank/DDBJ databases">
        <authorList>
            <person name="Keele B.F."/>
        </authorList>
    </citation>
    <scope>NUCLEOTIDE SEQUENCE [LARGE SCALE GENOMIC DNA]</scope>
    <source>
        <strain evidence="5 6">D13</strain>
    </source>
</reference>
<dbReference type="InterPro" id="IPR050812">
    <property type="entry name" value="Preph/Arog_dehydrog"/>
</dbReference>
<dbReference type="PANTHER" id="PTHR21363:SF0">
    <property type="entry name" value="PREPHENATE DEHYDROGENASE [NADP(+)]"/>
    <property type="match status" value="1"/>
</dbReference>
<evidence type="ECO:0000313" key="5">
    <source>
        <dbReference type="EMBL" id="AVP98670.1"/>
    </source>
</evidence>
<feature type="domain" description="Chorismate mutase" evidence="3">
    <location>
        <begin position="42"/>
        <end position="133"/>
    </location>
</feature>
<dbReference type="AlphaFoldDB" id="A0A2P1PV19"/>
<dbReference type="Gene3D" id="3.40.50.720">
    <property type="entry name" value="NAD(P)-binding Rossmann-like Domain"/>
    <property type="match status" value="1"/>
</dbReference>
<evidence type="ECO:0000256" key="1">
    <source>
        <dbReference type="ARBA" id="ARBA00012404"/>
    </source>
</evidence>
<name>A0A2P1PV19_9GAMM</name>
<dbReference type="InterPro" id="IPR046826">
    <property type="entry name" value="PDH_N"/>
</dbReference>
<evidence type="ECO:0000259" key="3">
    <source>
        <dbReference type="PROSITE" id="PS51168"/>
    </source>
</evidence>
<dbReference type="SUPFAM" id="SSF48179">
    <property type="entry name" value="6-phosphogluconate dehydrogenase C-terminal domain-like"/>
    <property type="match status" value="1"/>
</dbReference>
<accession>A0A2P1PV19</accession>
<keyword evidence="2" id="KW-0560">Oxidoreductase</keyword>
<dbReference type="PANTHER" id="PTHR21363">
    <property type="entry name" value="PREPHENATE DEHYDROGENASE"/>
    <property type="match status" value="1"/>
</dbReference>
<dbReference type="Pfam" id="PF20463">
    <property type="entry name" value="PDH_C"/>
    <property type="match status" value="1"/>
</dbReference>
<dbReference type="InterPro" id="IPR002701">
    <property type="entry name" value="CM_II_prokaryot"/>
</dbReference>
<protein>
    <recommendedName>
        <fullName evidence="1">chorismate mutase</fullName>
        <ecNumber evidence="1">5.4.99.5</ecNumber>
    </recommendedName>
</protein>
<dbReference type="InterPro" id="IPR036291">
    <property type="entry name" value="NAD(P)-bd_dom_sf"/>
</dbReference>